<dbReference type="InterPro" id="IPR029061">
    <property type="entry name" value="THDP-binding"/>
</dbReference>
<feature type="non-terminal residue" evidence="3">
    <location>
        <position position="1"/>
    </location>
</feature>
<name>X0THD0_9ZZZZ</name>
<comment type="caution">
    <text evidence="3">The sequence shown here is derived from an EMBL/GenBank/DDBJ whole genome shotgun (WGS) entry which is preliminary data.</text>
</comment>
<protein>
    <recommendedName>
        <fullName evidence="2">Transketolase N-terminal domain-containing protein</fullName>
    </recommendedName>
</protein>
<dbReference type="SUPFAM" id="SSF52518">
    <property type="entry name" value="Thiamin diphosphate-binding fold (THDP-binding)"/>
    <property type="match status" value="1"/>
</dbReference>
<evidence type="ECO:0000256" key="1">
    <source>
        <dbReference type="ARBA" id="ARBA00022679"/>
    </source>
</evidence>
<dbReference type="PANTHER" id="PTHR43195:SF1">
    <property type="entry name" value="FI06132P-RELATED"/>
    <property type="match status" value="1"/>
</dbReference>
<gene>
    <name evidence="3" type="ORF">S01H1_24273</name>
</gene>
<reference evidence="3" key="1">
    <citation type="journal article" date="2014" name="Front. Microbiol.">
        <title>High frequency of phylogenetically diverse reductive dehalogenase-homologous genes in deep subseafloor sedimentary metagenomes.</title>
        <authorList>
            <person name="Kawai M."/>
            <person name="Futagami T."/>
            <person name="Toyoda A."/>
            <person name="Takaki Y."/>
            <person name="Nishi S."/>
            <person name="Hori S."/>
            <person name="Arai W."/>
            <person name="Tsubouchi T."/>
            <person name="Morono Y."/>
            <person name="Uchiyama I."/>
            <person name="Ito T."/>
            <person name="Fujiyama A."/>
            <person name="Inagaki F."/>
            <person name="Takami H."/>
        </authorList>
    </citation>
    <scope>NUCLEOTIDE SEQUENCE</scope>
    <source>
        <strain evidence="3">Expedition CK06-06</strain>
    </source>
</reference>
<feature type="non-terminal residue" evidence="3">
    <location>
        <position position="72"/>
    </location>
</feature>
<sequence length="72" mass="7955">DYKDLDRKVIKLGKQIVKMCTAAGSGHPSSALSLLQITTALMYRVMRYDPKDPWNTAADRLVLSEGHAVPVI</sequence>
<feature type="domain" description="Transketolase N-terminal" evidence="2">
    <location>
        <begin position="19"/>
        <end position="69"/>
    </location>
</feature>
<keyword evidence="1" id="KW-0808">Transferase</keyword>
<dbReference type="InterPro" id="IPR051424">
    <property type="entry name" value="Transketolase-like"/>
</dbReference>
<organism evidence="3">
    <name type="scientific">marine sediment metagenome</name>
    <dbReference type="NCBI Taxonomy" id="412755"/>
    <lineage>
        <taxon>unclassified sequences</taxon>
        <taxon>metagenomes</taxon>
        <taxon>ecological metagenomes</taxon>
    </lineage>
</organism>
<evidence type="ECO:0000313" key="3">
    <source>
        <dbReference type="EMBL" id="GAF92654.1"/>
    </source>
</evidence>
<dbReference type="GO" id="GO:0004802">
    <property type="term" value="F:transketolase activity"/>
    <property type="evidence" value="ECO:0007669"/>
    <property type="project" value="TreeGrafter"/>
</dbReference>
<dbReference type="Pfam" id="PF00456">
    <property type="entry name" value="Transketolase_N"/>
    <property type="match status" value="1"/>
</dbReference>
<dbReference type="AlphaFoldDB" id="X0THD0"/>
<dbReference type="GO" id="GO:0030976">
    <property type="term" value="F:thiamine pyrophosphate binding"/>
    <property type="evidence" value="ECO:0007669"/>
    <property type="project" value="TreeGrafter"/>
</dbReference>
<evidence type="ECO:0000259" key="2">
    <source>
        <dbReference type="Pfam" id="PF00456"/>
    </source>
</evidence>
<dbReference type="InterPro" id="IPR005474">
    <property type="entry name" value="Transketolase_N"/>
</dbReference>
<dbReference type="Gene3D" id="3.40.50.970">
    <property type="match status" value="1"/>
</dbReference>
<dbReference type="PANTHER" id="PTHR43195">
    <property type="entry name" value="TRANSKETOLASE"/>
    <property type="match status" value="1"/>
</dbReference>
<dbReference type="EMBL" id="BARS01014363">
    <property type="protein sequence ID" value="GAF92654.1"/>
    <property type="molecule type" value="Genomic_DNA"/>
</dbReference>
<proteinExistence type="predicted"/>
<accession>X0THD0</accession>